<dbReference type="InterPro" id="IPR029044">
    <property type="entry name" value="Nucleotide-diphossugar_trans"/>
</dbReference>
<sequence>MNSTDNLQVSVIVTAHDRRRYLPHALRSLEMQTLPRDRFEVIVVKNFEDKESDEIIRRNGWKNVVTDVVPLGGKIAIGLEEAKGDIITFLEDDDMYREVRLEKVYKVFTLHRDVIYFHNEQVLIDERGDVISDESLFPAVRDRGDYVIRSSLLSKVERKMGVCYYQLLPLLKAFGPGLGLNNSSIAVRRGVVSADKLKDIEITVDIELFASALKYKGEASTLYFTGKPLTYFRVHEDNASSIAFNTAFGKAALLNQLNNEAYLVNRVKWLLKLARWHGFVSKELPQECVCNAYGFSSTIARLEAIYLPMPLARTLSQSLTPPASELIKIAKCAVTNFALSSSKESVKILGTLRFLAFLLMPYVLVLVDRAFPHNSGVPLYVRRALSFLRSR</sequence>
<keyword evidence="3" id="KW-1185">Reference proteome</keyword>
<dbReference type="eggNOG" id="arCOG01397">
    <property type="taxonomic scope" value="Archaea"/>
</dbReference>
<evidence type="ECO:0000259" key="1">
    <source>
        <dbReference type="Pfam" id="PF00535"/>
    </source>
</evidence>
<gene>
    <name evidence="2" type="ordered locus">ASAC_0667</name>
</gene>
<dbReference type="STRING" id="666510.ASAC_0667"/>
<dbReference type="EMBL" id="CP001742">
    <property type="protein sequence ID" value="ADL19073.1"/>
    <property type="molecule type" value="Genomic_DNA"/>
</dbReference>
<dbReference type="PANTHER" id="PTHR22916:SF3">
    <property type="entry name" value="UDP-GLCNAC:BETAGAL BETA-1,3-N-ACETYLGLUCOSAMINYLTRANSFERASE-LIKE PROTEIN 1"/>
    <property type="match status" value="1"/>
</dbReference>
<dbReference type="SUPFAM" id="SSF53448">
    <property type="entry name" value="Nucleotide-diphospho-sugar transferases"/>
    <property type="match status" value="1"/>
</dbReference>
<dbReference type="Pfam" id="PF00535">
    <property type="entry name" value="Glycos_transf_2"/>
    <property type="match status" value="1"/>
</dbReference>
<dbReference type="CDD" id="cd00761">
    <property type="entry name" value="Glyco_tranf_GTA_type"/>
    <property type="match status" value="1"/>
</dbReference>
<dbReference type="Gene3D" id="3.90.550.10">
    <property type="entry name" value="Spore Coat Polysaccharide Biosynthesis Protein SpsA, Chain A"/>
    <property type="match status" value="1"/>
</dbReference>
<evidence type="ECO:0000313" key="3">
    <source>
        <dbReference type="Proteomes" id="UP000000346"/>
    </source>
</evidence>
<dbReference type="InParanoid" id="D9Q185"/>
<protein>
    <submittedName>
        <fullName evidence="2">Glycosyl transferase</fullName>
    </submittedName>
</protein>
<dbReference type="KEGG" id="asc:ASAC_0667"/>
<evidence type="ECO:0000313" key="2">
    <source>
        <dbReference type="EMBL" id="ADL19073.1"/>
    </source>
</evidence>
<feature type="domain" description="Glycosyltransferase 2-like" evidence="1">
    <location>
        <begin position="10"/>
        <end position="116"/>
    </location>
</feature>
<dbReference type="InterPro" id="IPR001173">
    <property type="entry name" value="Glyco_trans_2-like"/>
</dbReference>
<dbReference type="AlphaFoldDB" id="D9Q185"/>
<accession>D9Q185</accession>
<dbReference type="PANTHER" id="PTHR22916">
    <property type="entry name" value="GLYCOSYLTRANSFERASE"/>
    <property type="match status" value="1"/>
</dbReference>
<name>D9Q185_ACIS3</name>
<keyword evidence="2" id="KW-0808">Transferase</keyword>
<organism evidence="2 3">
    <name type="scientific">Acidilobus saccharovorans (strain DSM 16705 / JCM 18335 / VKM B-2471 / 345-15)</name>
    <dbReference type="NCBI Taxonomy" id="666510"/>
    <lineage>
        <taxon>Archaea</taxon>
        <taxon>Thermoproteota</taxon>
        <taxon>Thermoprotei</taxon>
        <taxon>Acidilobales</taxon>
        <taxon>Acidilobaceae</taxon>
        <taxon>Acidilobus</taxon>
    </lineage>
</organism>
<dbReference type="CAZy" id="GT2">
    <property type="family name" value="Glycosyltransferase Family 2"/>
</dbReference>
<dbReference type="HOGENOM" id="CLU_055387_2_0_2"/>
<dbReference type="Proteomes" id="UP000000346">
    <property type="component" value="Chromosome"/>
</dbReference>
<proteinExistence type="predicted"/>
<dbReference type="GO" id="GO:0016758">
    <property type="term" value="F:hexosyltransferase activity"/>
    <property type="evidence" value="ECO:0007669"/>
    <property type="project" value="UniProtKB-ARBA"/>
</dbReference>
<reference evidence="2 3" key="1">
    <citation type="journal article" date="2010" name="Appl. Environ. Microbiol.">
        <title>The genome sequence of the crenarchaeon Acidilobus saccharovorans supports a new order, Acidilobales, and suggests an important ecological role in terrestrial acidic hot springs.</title>
        <authorList>
            <person name="Mardanov A.V."/>
            <person name="Svetlitchnyi V.A."/>
            <person name="Beletsky A.V."/>
            <person name="Prokofeva M.I."/>
            <person name="Bonch-Osmolovskaya E.A."/>
            <person name="Ravin N.V."/>
            <person name="Skryabin K.G."/>
        </authorList>
    </citation>
    <scope>NUCLEOTIDE SEQUENCE [LARGE SCALE GENOMIC DNA]</scope>
    <source>
        <strain evidence="3">DSM 16705 / JCM 18335 / VKM B-2471 / 345-15</strain>
    </source>
</reference>